<dbReference type="AlphaFoldDB" id="A0A5J5J0R1"/>
<dbReference type="Pfam" id="PF12680">
    <property type="entry name" value="SnoaL_2"/>
    <property type="match status" value="1"/>
</dbReference>
<name>A0A5J5J0R1_9MICO</name>
<evidence type="ECO:0000313" key="3">
    <source>
        <dbReference type="Proteomes" id="UP000325827"/>
    </source>
</evidence>
<dbReference type="InterPro" id="IPR032710">
    <property type="entry name" value="NTF2-like_dom_sf"/>
</dbReference>
<proteinExistence type="predicted"/>
<dbReference type="OrthoDB" id="7064268at2"/>
<protein>
    <submittedName>
        <fullName evidence="2">Nuclear transport factor 2 family protein</fullName>
    </submittedName>
</protein>
<dbReference type="InterPro" id="IPR037401">
    <property type="entry name" value="SnoaL-like"/>
</dbReference>
<feature type="domain" description="SnoaL-like" evidence="1">
    <location>
        <begin position="12"/>
        <end position="110"/>
    </location>
</feature>
<dbReference type="Gene3D" id="3.10.450.50">
    <property type="match status" value="1"/>
</dbReference>
<accession>A0A5J5J0R1</accession>
<dbReference type="Proteomes" id="UP000325827">
    <property type="component" value="Unassembled WGS sequence"/>
</dbReference>
<evidence type="ECO:0000259" key="1">
    <source>
        <dbReference type="Pfam" id="PF12680"/>
    </source>
</evidence>
<organism evidence="2 3">
    <name type="scientific">Microbacterium rhizomatis</name>
    <dbReference type="NCBI Taxonomy" id="1631477"/>
    <lineage>
        <taxon>Bacteria</taxon>
        <taxon>Bacillati</taxon>
        <taxon>Actinomycetota</taxon>
        <taxon>Actinomycetes</taxon>
        <taxon>Micrococcales</taxon>
        <taxon>Microbacteriaceae</taxon>
        <taxon>Microbacterium</taxon>
    </lineage>
</organism>
<dbReference type="SUPFAM" id="SSF54427">
    <property type="entry name" value="NTF2-like"/>
    <property type="match status" value="1"/>
</dbReference>
<keyword evidence="3" id="KW-1185">Reference proteome</keyword>
<evidence type="ECO:0000313" key="2">
    <source>
        <dbReference type="EMBL" id="KAA9107927.1"/>
    </source>
</evidence>
<reference evidence="3" key="1">
    <citation type="submission" date="2019-09" db="EMBL/GenBank/DDBJ databases">
        <title>Mumia zhuanghuii sp. nov. isolated from the intestinal contents of plateau pika (Ochotona curzoniae) in the Qinghai-Tibet plateau of China.</title>
        <authorList>
            <person name="Tian Z."/>
        </authorList>
    </citation>
    <scope>NUCLEOTIDE SEQUENCE [LARGE SCALE GENOMIC DNA]</scope>
    <source>
        <strain evidence="3">JCM 30598</strain>
    </source>
</reference>
<gene>
    <name evidence="2" type="ORF">F6B43_10910</name>
</gene>
<comment type="caution">
    <text evidence="2">The sequence shown here is derived from an EMBL/GenBank/DDBJ whole genome shotgun (WGS) entry which is preliminary data.</text>
</comment>
<dbReference type="RefSeq" id="WP_150448957.1">
    <property type="nucleotide sequence ID" value="NZ_VYSA01000002.1"/>
</dbReference>
<sequence>MTSVTELLAINLFEVFGNRDAPSRQAAIERTYSEDVVFTDPEGSVRGRAALEEKAAAILDEAPTDFVFTEDGERYAASDVGALAWAFGPAGAPVVRGMDVITVEDGRITSIRTFFIDDSTVRPPSS</sequence>
<dbReference type="EMBL" id="VYSA01000002">
    <property type="protein sequence ID" value="KAA9107927.1"/>
    <property type="molecule type" value="Genomic_DNA"/>
</dbReference>